<dbReference type="AlphaFoldDB" id="A0A3D8IKP7"/>
<keyword evidence="10" id="KW-0472">Membrane</keyword>
<keyword evidence="4" id="KW-0732">Signal</keyword>
<dbReference type="Pfam" id="PF03150">
    <property type="entry name" value="CCP_MauG"/>
    <property type="match status" value="1"/>
</dbReference>
<evidence type="ECO:0000259" key="11">
    <source>
        <dbReference type="PROSITE" id="PS51007"/>
    </source>
</evidence>
<keyword evidence="10" id="KW-0812">Transmembrane</keyword>
<dbReference type="OrthoDB" id="9805202at2"/>
<evidence type="ECO:0000256" key="5">
    <source>
        <dbReference type="ARBA" id="ARBA00022764"/>
    </source>
</evidence>
<evidence type="ECO:0000256" key="3">
    <source>
        <dbReference type="ARBA" id="ARBA00022723"/>
    </source>
</evidence>
<dbReference type="InterPro" id="IPR026259">
    <property type="entry name" value="MauG/Cytc_peroxidase"/>
</dbReference>
<feature type="binding site" description="covalent" evidence="8">
    <location>
        <position position="100"/>
    </location>
    <ligand>
        <name>heme c</name>
        <dbReference type="ChEBI" id="CHEBI:61717"/>
        <label>1</label>
    </ligand>
</feature>
<keyword evidence="10" id="KW-1133">Transmembrane helix</keyword>
<dbReference type="GO" id="GO:0009055">
    <property type="term" value="F:electron transfer activity"/>
    <property type="evidence" value="ECO:0007669"/>
    <property type="project" value="InterPro"/>
</dbReference>
<keyword evidence="3 9" id="KW-0479">Metal-binding</keyword>
<evidence type="ECO:0000256" key="6">
    <source>
        <dbReference type="ARBA" id="ARBA00023002"/>
    </source>
</evidence>
<feature type="binding site" description="covalent" evidence="8">
    <location>
        <position position="103"/>
    </location>
    <ligand>
        <name>heme c</name>
        <dbReference type="ChEBI" id="CHEBI:61717"/>
        <label>1</label>
    </ligand>
</feature>
<keyword evidence="6" id="KW-0560">Oxidoreductase</keyword>
<dbReference type="SUPFAM" id="SSF46626">
    <property type="entry name" value="Cytochrome c"/>
    <property type="match status" value="2"/>
</dbReference>
<dbReference type="PIRSF" id="PIRSF000294">
    <property type="entry name" value="Cytochrome-c_peroxidase"/>
    <property type="match status" value="1"/>
</dbReference>
<evidence type="ECO:0000313" key="13">
    <source>
        <dbReference type="Proteomes" id="UP000256379"/>
    </source>
</evidence>
<evidence type="ECO:0000256" key="10">
    <source>
        <dbReference type="SAM" id="Phobius"/>
    </source>
</evidence>
<dbReference type="GO" id="GO:0042597">
    <property type="term" value="C:periplasmic space"/>
    <property type="evidence" value="ECO:0007669"/>
    <property type="project" value="UniProtKB-SubCell"/>
</dbReference>
<sequence>MQNIRIYIDKLILISCILVSVCIIAFHLSYGFEDIGVRLQEILNKAKKSALEPILESSKLSSLQKSMFVKSGFTMSKEQLELGKILYFDPRLSGDKRHSCNTCHNLALAGTSYIDNSSANPQKLNAPTLYNAIFNDVAYYRGAISRLDKADKNTTNFLSKNVLARASLHALSASNEMNANVDKMIAMIANSDEYMAYFKRAFGSKVKVNADLISQSLAGFIMSLNTFSRYDDFLMGNLRALSLEEAQGLELFIDKGCVACHNGINLGGTMQPFEVMRKYQFSNIGGLQSDADKMLKVSSLRNITLSAPYFHNGGFEKLEDAIKEMGQMQLGIDLSNKEIKQLILFLETLRGNLDSINLPNLPRM</sequence>
<dbReference type="EMBL" id="NXLQ01000009">
    <property type="protein sequence ID" value="RDU65917.1"/>
    <property type="molecule type" value="Genomic_DNA"/>
</dbReference>
<comment type="subcellular location">
    <subcellularLocation>
        <location evidence="1">Periplasm</location>
    </subcellularLocation>
</comment>
<evidence type="ECO:0000256" key="9">
    <source>
        <dbReference type="PIRSR" id="PIRSR000294-2"/>
    </source>
</evidence>
<organism evidence="12 13">
    <name type="scientific">Helicobacter didelphidarum</name>
    <dbReference type="NCBI Taxonomy" id="2040648"/>
    <lineage>
        <taxon>Bacteria</taxon>
        <taxon>Pseudomonadati</taxon>
        <taxon>Campylobacterota</taxon>
        <taxon>Epsilonproteobacteria</taxon>
        <taxon>Campylobacterales</taxon>
        <taxon>Helicobacteraceae</taxon>
        <taxon>Helicobacter</taxon>
    </lineage>
</organism>
<feature type="binding site" description="axial binding residue" evidence="9">
    <location>
        <position position="261"/>
    </location>
    <ligand>
        <name>heme c</name>
        <dbReference type="ChEBI" id="CHEBI:61717"/>
        <label>2</label>
    </ligand>
    <ligandPart>
        <name>Fe</name>
        <dbReference type="ChEBI" id="CHEBI:18248"/>
    </ligandPart>
</feature>
<keyword evidence="2 8" id="KW-0349">Heme</keyword>
<keyword evidence="12" id="KW-0575">Peroxidase</keyword>
<dbReference type="GO" id="GO:0046872">
    <property type="term" value="F:metal ion binding"/>
    <property type="evidence" value="ECO:0007669"/>
    <property type="project" value="UniProtKB-KW"/>
</dbReference>
<feature type="transmembrane region" description="Helical" evidence="10">
    <location>
        <begin position="12"/>
        <end position="32"/>
    </location>
</feature>
<dbReference type="GO" id="GO:0020037">
    <property type="term" value="F:heme binding"/>
    <property type="evidence" value="ECO:0007669"/>
    <property type="project" value="InterPro"/>
</dbReference>
<dbReference type="PANTHER" id="PTHR30600">
    <property type="entry name" value="CYTOCHROME C PEROXIDASE-RELATED"/>
    <property type="match status" value="1"/>
</dbReference>
<evidence type="ECO:0000256" key="4">
    <source>
        <dbReference type="ARBA" id="ARBA00022729"/>
    </source>
</evidence>
<name>A0A3D8IKP7_9HELI</name>
<dbReference type="InterPro" id="IPR004852">
    <property type="entry name" value="Di-haem_cyt_c_peroxidsae"/>
</dbReference>
<comment type="caution">
    <text evidence="12">The sequence shown here is derived from an EMBL/GenBank/DDBJ whole genome shotgun (WGS) entry which is preliminary data.</text>
</comment>
<evidence type="ECO:0000256" key="8">
    <source>
        <dbReference type="PIRSR" id="PIRSR000294-1"/>
    </source>
</evidence>
<evidence type="ECO:0000256" key="7">
    <source>
        <dbReference type="ARBA" id="ARBA00023004"/>
    </source>
</evidence>
<keyword evidence="7 9" id="KW-0408">Iron</keyword>
<protein>
    <submittedName>
        <fullName evidence="12">Cytochrome C peroxidase</fullName>
    </submittedName>
</protein>
<feature type="binding site" description="axial binding residue" evidence="9">
    <location>
        <position position="104"/>
    </location>
    <ligand>
        <name>heme c</name>
        <dbReference type="ChEBI" id="CHEBI:61717"/>
        <label>1</label>
    </ligand>
    <ligandPart>
        <name>Fe</name>
        <dbReference type="ChEBI" id="CHEBI:18248"/>
    </ligandPart>
</feature>
<accession>A0A3D8IKP7</accession>
<dbReference type="PROSITE" id="PS51007">
    <property type="entry name" value="CYTC"/>
    <property type="match status" value="1"/>
</dbReference>
<feature type="binding site" description="axial binding residue" evidence="9">
    <location>
        <position position="325"/>
    </location>
    <ligand>
        <name>heme c</name>
        <dbReference type="ChEBI" id="CHEBI:61717"/>
        <label>2</label>
    </ligand>
    <ligandPart>
        <name>Fe</name>
        <dbReference type="ChEBI" id="CHEBI:18248"/>
    </ligandPart>
</feature>
<dbReference type="PANTHER" id="PTHR30600:SF7">
    <property type="entry name" value="CYTOCHROME C PEROXIDASE-RELATED"/>
    <property type="match status" value="1"/>
</dbReference>
<evidence type="ECO:0000256" key="2">
    <source>
        <dbReference type="ARBA" id="ARBA00022617"/>
    </source>
</evidence>
<dbReference type="Gene3D" id="1.10.760.10">
    <property type="entry name" value="Cytochrome c-like domain"/>
    <property type="match status" value="2"/>
</dbReference>
<feature type="domain" description="Cytochrome c" evidence="11">
    <location>
        <begin position="243"/>
        <end position="350"/>
    </location>
</feature>
<dbReference type="InterPro" id="IPR009056">
    <property type="entry name" value="Cyt_c-like_dom"/>
</dbReference>
<dbReference type="GO" id="GO:0004130">
    <property type="term" value="F:cytochrome-c peroxidase activity"/>
    <property type="evidence" value="ECO:0007669"/>
    <property type="project" value="TreeGrafter"/>
</dbReference>
<reference evidence="12 13" key="1">
    <citation type="submission" date="2018-04" db="EMBL/GenBank/DDBJ databases">
        <title>Novel Campyloabacter and Helicobacter Species and Strains.</title>
        <authorList>
            <person name="Mannion A.J."/>
            <person name="Shen Z."/>
            <person name="Fox J.G."/>
        </authorList>
    </citation>
    <scope>NUCLEOTIDE SEQUENCE [LARGE SCALE GENOMIC DNA]</scope>
    <source>
        <strain evidence="12 13">MIT 17-337</strain>
    </source>
</reference>
<feature type="binding site" description="covalent" evidence="8">
    <location>
        <position position="257"/>
    </location>
    <ligand>
        <name>heme c</name>
        <dbReference type="ChEBI" id="CHEBI:61717"/>
        <label>2</label>
    </ligand>
</feature>
<comment type="cofactor">
    <cofactor evidence="8">
        <name>heme</name>
        <dbReference type="ChEBI" id="CHEBI:30413"/>
    </cofactor>
    <text evidence="8">Binds 2 heme groups.</text>
</comment>
<dbReference type="Proteomes" id="UP000256379">
    <property type="component" value="Unassembled WGS sequence"/>
</dbReference>
<dbReference type="InterPro" id="IPR051395">
    <property type="entry name" value="Cytochrome_c_Peroxidase/MauG"/>
</dbReference>
<comment type="PTM">
    <text evidence="8">Binds 2 heme groups per subunit.</text>
</comment>
<keyword evidence="13" id="KW-1185">Reference proteome</keyword>
<evidence type="ECO:0000256" key="1">
    <source>
        <dbReference type="ARBA" id="ARBA00004418"/>
    </source>
</evidence>
<feature type="binding site" description="covalent" evidence="8">
    <location>
        <position position="260"/>
    </location>
    <ligand>
        <name>heme c</name>
        <dbReference type="ChEBI" id="CHEBI:61717"/>
        <label>2</label>
    </ligand>
</feature>
<dbReference type="InterPro" id="IPR036909">
    <property type="entry name" value="Cyt_c-like_dom_sf"/>
</dbReference>
<keyword evidence="5" id="KW-0574">Periplasm</keyword>
<evidence type="ECO:0000313" key="12">
    <source>
        <dbReference type="EMBL" id="RDU65917.1"/>
    </source>
</evidence>
<proteinExistence type="predicted"/>
<gene>
    <name evidence="12" type="ORF">CQA53_05480</name>
</gene>